<proteinExistence type="predicted"/>
<dbReference type="KEGG" id="zju:107414073"/>
<feature type="signal peptide" evidence="2">
    <location>
        <begin position="1"/>
        <end position="22"/>
    </location>
</feature>
<dbReference type="RefSeq" id="XP_015877657.3">
    <property type="nucleotide sequence ID" value="XM_016022171.4"/>
</dbReference>
<dbReference type="InParanoid" id="A0A6P3ZET2"/>
<feature type="compositionally biased region" description="Polar residues" evidence="1">
    <location>
        <begin position="144"/>
        <end position="157"/>
    </location>
</feature>
<name>A0A6P3ZET2_ZIZJJ</name>
<dbReference type="GeneID" id="107414073"/>
<feature type="compositionally biased region" description="Low complexity" evidence="1">
    <location>
        <begin position="129"/>
        <end position="143"/>
    </location>
</feature>
<gene>
    <name evidence="5" type="primary">LOC107414073</name>
</gene>
<dbReference type="InterPro" id="IPR003245">
    <property type="entry name" value="Phytocyanin_dom"/>
</dbReference>
<dbReference type="PANTHER" id="PTHR33021:SF70">
    <property type="entry name" value="PHYTOCYANIN DOMAIN-CONTAINING PROTEIN"/>
    <property type="match status" value="1"/>
</dbReference>
<dbReference type="PROSITE" id="PS51485">
    <property type="entry name" value="PHYTOCYANIN"/>
    <property type="match status" value="1"/>
</dbReference>
<dbReference type="PANTHER" id="PTHR33021">
    <property type="entry name" value="BLUE COPPER PROTEIN"/>
    <property type="match status" value="1"/>
</dbReference>
<dbReference type="GO" id="GO:0005886">
    <property type="term" value="C:plasma membrane"/>
    <property type="evidence" value="ECO:0007669"/>
    <property type="project" value="TreeGrafter"/>
</dbReference>
<dbReference type="InterPro" id="IPR039391">
    <property type="entry name" value="Phytocyanin-like"/>
</dbReference>
<protein>
    <submittedName>
        <fullName evidence="5">Mavicyanin</fullName>
    </submittedName>
</protein>
<evidence type="ECO:0000256" key="2">
    <source>
        <dbReference type="SAM" id="SignalP"/>
    </source>
</evidence>
<evidence type="ECO:0000256" key="1">
    <source>
        <dbReference type="SAM" id="MobiDB-lite"/>
    </source>
</evidence>
<dbReference type="Proteomes" id="UP001652623">
    <property type="component" value="Chromosome 8"/>
</dbReference>
<dbReference type="CDD" id="cd04216">
    <property type="entry name" value="Phytocyanin"/>
    <property type="match status" value="1"/>
</dbReference>
<dbReference type="GO" id="GO:0009055">
    <property type="term" value="F:electron transfer activity"/>
    <property type="evidence" value="ECO:0007669"/>
    <property type="project" value="InterPro"/>
</dbReference>
<dbReference type="AlphaFoldDB" id="A0A6P3ZET2"/>
<evidence type="ECO:0000313" key="4">
    <source>
        <dbReference type="Proteomes" id="UP001652623"/>
    </source>
</evidence>
<dbReference type="Gene3D" id="2.60.40.420">
    <property type="entry name" value="Cupredoxins - blue copper proteins"/>
    <property type="match status" value="1"/>
</dbReference>
<keyword evidence="4" id="KW-1185">Reference proteome</keyword>
<keyword evidence="2" id="KW-0732">Signal</keyword>
<organism evidence="4 5">
    <name type="scientific">Ziziphus jujuba</name>
    <name type="common">Chinese jujube</name>
    <name type="synonym">Ziziphus sativa</name>
    <dbReference type="NCBI Taxonomy" id="326968"/>
    <lineage>
        <taxon>Eukaryota</taxon>
        <taxon>Viridiplantae</taxon>
        <taxon>Streptophyta</taxon>
        <taxon>Embryophyta</taxon>
        <taxon>Tracheophyta</taxon>
        <taxon>Spermatophyta</taxon>
        <taxon>Magnoliopsida</taxon>
        <taxon>eudicotyledons</taxon>
        <taxon>Gunneridae</taxon>
        <taxon>Pentapetalae</taxon>
        <taxon>rosids</taxon>
        <taxon>fabids</taxon>
        <taxon>Rosales</taxon>
        <taxon>Rhamnaceae</taxon>
        <taxon>Paliureae</taxon>
        <taxon>Ziziphus</taxon>
    </lineage>
</organism>
<reference evidence="5" key="1">
    <citation type="submission" date="2025-08" db="UniProtKB">
        <authorList>
            <consortium name="RefSeq"/>
        </authorList>
    </citation>
    <scope>IDENTIFICATION</scope>
    <source>
        <tissue evidence="5">Seedling</tissue>
    </source>
</reference>
<feature type="region of interest" description="Disordered" evidence="1">
    <location>
        <begin position="124"/>
        <end position="157"/>
    </location>
</feature>
<feature type="domain" description="Phytocyanin" evidence="3">
    <location>
        <begin position="23"/>
        <end position="121"/>
    </location>
</feature>
<dbReference type="Pfam" id="PF02298">
    <property type="entry name" value="Cu_bind_like"/>
    <property type="match status" value="1"/>
</dbReference>
<feature type="chain" id="PRO_5047236892" evidence="2">
    <location>
        <begin position="23"/>
        <end position="189"/>
    </location>
</feature>
<dbReference type="InterPro" id="IPR008972">
    <property type="entry name" value="Cupredoxin"/>
</dbReference>
<evidence type="ECO:0000313" key="5">
    <source>
        <dbReference type="RefSeq" id="XP_015877657.3"/>
    </source>
</evidence>
<dbReference type="SUPFAM" id="SSF49503">
    <property type="entry name" value="Cupredoxins"/>
    <property type="match status" value="1"/>
</dbReference>
<dbReference type="GO" id="GO:0046872">
    <property type="term" value="F:metal ion binding"/>
    <property type="evidence" value="ECO:0007669"/>
    <property type="project" value="UniProtKB-KW"/>
</dbReference>
<accession>A0A6P3ZET2</accession>
<evidence type="ECO:0000259" key="3">
    <source>
        <dbReference type="PROSITE" id="PS51485"/>
    </source>
</evidence>
<sequence>MEKMLNLVYAFVLLGFVTTCTATTYLVGDTSGWDISTNLATWAQDKTFNVGDVLLFQYSSSHSVSEVKKEAFDKCETTNVLKTYSGGNSTITLTKPGERYFVCGNKLHCLGGMKLQVNVENNQDYAPAGQPESSSGSDEQGQGASNINPKPSSRTNFPTSNSAFKSVKSEVFVFASLGLMASMLLSLKI</sequence>